<organism evidence="2 3">
    <name type="scientific">Panagrellus redivivus</name>
    <name type="common">Microworm</name>
    <dbReference type="NCBI Taxonomy" id="6233"/>
    <lineage>
        <taxon>Eukaryota</taxon>
        <taxon>Metazoa</taxon>
        <taxon>Ecdysozoa</taxon>
        <taxon>Nematoda</taxon>
        <taxon>Chromadorea</taxon>
        <taxon>Rhabditida</taxon>
        <taxon>Tylenchina</taxon>
        <taxon>Panagrolaimomorpha</taxon>
        <taxon>Panagrolaimoidea</taxon>
        <taxon>Panagrolaimidae</taxon>
        <taxon>Panagrellus</taxon>
    </lineage>
</organism>
<evidence type="ECO:0000256" key="1">
    <source>
        <dbReference type="SAM" id="SignalP"/>
    </source>
</evidence>
<feature type="signal peptide" evidence="1">
    <location>
        <begin position="1"/>
        <end position="19"/>
    </location>
</feature>
<dbReference type="WBParaSite" id="Pan_g7731.t1">
    <property type="protein sequence ID" value="Pan_g7731.t1"/>
    <property type="gene ID" value="Pan_g7731"/>
</dbReference>
<proteinExistence type="predicted"/>
<protein>
    <submittedName>
        <fullName evidence="3">Secreted protein</fullName>
    </submittedName>
</protein>
<evidence type="ECO:0000313" key="2">
    <source>
        <dbReference type="Proteomes" id="UP000492821"/>
    </source>
</evidence>
<accession>A0A7E5A0R5</accession>
<name>A0A7E5A0R5_PANRE</name>
<reference evidence="3" key="2">
    <citation type="submission" date="2020-10" db="UniProtKB">
        <authorList>
            <consortium name="WormBaseParasite"/>
        </authorList>
    </citation>
    <scope>IDENTIFICATION</scope>
</reference>
<sequence length="66" mass="7667">MRVLSLFVPLVLLVSPILAFETPGVEVVILIKATLDTVDKSYFTNTLLPYVERVLLKRRRRRRRNA</sequence>
<dbReference type="Proteomes" id="UP000492821">
    <property type="component" value="Unassembled WGS sequence"/>
</dbReference>
<dbReference type="AlphaFoldDB" id="A0A7E5A0R5"/>
<keyword evidence="1" id="KW-0732">Signal</keyword>
<feature type="chain" id="PRO_5029010766" evidence="1">
    <location>
        <begin position="20"/>
        <end position="66"/>
    </location>
</feature>
<reference evidence="2" key="1">
    <citation type="journal article" date="2013" name="Genetics">
        <title>The draft genome and transcriptome of Panagrellus redivivus are shaped by the harsh demands of a free-living lifestyle.</title>
        <authorList>
            <person name="Srinivasan J."/>
            <person name="Dillman A.R."/>
            <person name="Macchietto M.G."/>
            <person name="Heikkinen L."/>
            <person name="Lakso M."/>
            <person name="Fracchia K.M."/>
            <person name="Antoshechkin I."/>
            <person name="Mortazavi A."/>
            <person name="Wong G."/>
            <person name="Sternberg P.W."/>
        </authorList>
    </citation>
    <scope>NUCLEOTIDE SEQUENCE [LARGE SCALE GENOMIC DNA]</scope>
    <source>
        <strain evidence="2">MT8872</strain>
    </source>
</reference>
<keyword evidence="2" id="KW-1185">Reference proteome</keyword>
<evidence type="ECO:0000313" key="3">
    <source>
        <dbReference type="WBParaSite" id="Pan_g7731.t1"/>
    </source>
</evidence>